<feature type="region of interest" description="Disordered" evidence="26">
    <location>
        <begin position="195"/>
        <end position="235"/>
    </location>
</feature>
<dbReference type="EMBL" id="JAFDVH010000003">
    <property type="protein sequence ID" value="KAG7484280.1"/>
    <property type="molecule type" value="Genomic_DNA"/>
</dbReference>
<dbReference type="InterPro" id="IPR018097">
    <property type="entry name" value="EGF_Ca-bd_CS"/>
</dbReference>
<evidence type="ECO:0000256" key="15">
    <source>
        <dbReference type="ARBA" id="ARBA00022825"/>
    </source>
</evidence>
<dbReference type="InterPro" id="IPR035972">
    <property type="entry name" value="GLA-like_dom_SF"/>
</dbReference>
<dbReference type="CDD" id="cd00054">
    <property type="entry name" value="EGF_CA"/>
    <property type="match status" value="1"/>
</dbReference>
<dbReference type="EC" id="3.4.21.22" evidence="4"/>
<feature type="signal peptide" evidence="27">
    <location>
        <begin position="1"/>
        <end position="22"/>
    </location>
</feature>
<evidence type="ECO:0000259" key="28">
    <source>
        <dbReference type="PROSITE" id="PS50026"/>
    </source>
</evidence>
<evidence type="ECO:0000256" key="21">
    <source>
        <dbReference type="ARBA" id="ARBA00023180"/>
    </source>
</evidence>
<dbReference type="GO" id="GO:0005615">
    <property type="term" value="C:extracellular space"/>
    <property type="evidence" value="ECO:0007669"/>
    <property type="project" value="TreeGrafter"/>
</dbReference>
<dbReference type="SMART" id="SM00179">
    <property type="entry name" value="EGF_CA"/>
    <property type="match status" value="1"/>
</dbReference>
<dbReference type="InterPro" id="IPR001314">
    <property type="entry name" value="Peptidase_S1A"/>
</dbReference>
<dbReference type="InterPro" id="IPR043504">
    <property type="entry name" value="Peptidase_S1_PA_chymotrypsin"/>
</dbReference>
<evidence type="ECO:0000256" key="20">
    <source>
        <dbReference type="ARBA" id="ARBA00023157"/>
    </source>
</evidence>
<evidence type="ECO:0000313" key="31">
    <source>
        <dbReference type="EMBL" id="KAG7484280.1"/>
    </source>
</evidence>
<sequence>MARIYLLLVVSGLLLENGLHCGASVFLPQHTADTVLKRQRRYNTPFEEMKAGNLERECFEEKCSWEEAREVFENREKTMEFWVGYVDGDQCESSPCQNGGVCKDGMSSYLCWCSVGYTGKNCEIETVRQCDVSNGGCMHFCEPHPVQGVTCDCAHGYKLGQDGSSCEPEGKFSCGRLAEKVKAAIFSRSLHALPPHMSLNETTTTPPPLNATTEASPPTANATSPPPTNASTPRLFRSKLPQGAFFPTMSSANVEENSDARIVGGDEVTPGETPWQVALIDRQSKIVFCGGTILNELWVITAAHCQVEKDTFIRVGEHNLDKDEGRERDHEIVAWHPHPHYDKQKSLYNHDIALLLLQTPIAFSDFVLPVCLGPKDFTEKLLQEGPLAVVSGWGKRRFEGVESRVLRMVTVPYVSRTMCKGSSSERVTRFMFCAGYSDQEKDACQGDSGGPHVTRHGDTAFLTGIISWGEECAKEGKFGIYTRVSRYYPWISHVTGLKKGSFDFNQDL</sequence>
<name>A0A9D3QFI2_MEGAT</name>
<dbReference type="GO" id="GO:0005509">
    <property type="term" value="F:calcium ion binding"/>
    <property type="evidence" value="ECO:0007669"/>
    <property type="project" value="InterPro"/>
</dbReference>
<dbReference type="PIRSF" id="PIRSF001143">
    <property type="entry name" value="Factor_X"/>
    <property type="match status" value="1"/>
</dbReference>
<evidence type="ECO:0000256" key="16">
    <source>
        <dbReference type="ARBA" id="ARBA00022837"/>
    </source>
</evidence>
<dbReference type="Gene3D" id="2.40.10.10">
    <property type="entry name" value="Trypsin-like serine proteases"/>
    <property type="match status" value="2"/>
</dbReference>
<dbReference type="InterPro" id="IPR009003">
    <property type="entry name" value="Peptidase_S1_PA"/>
</dbReference>
<dbReference type="SMART" id="SM00020">
    <property type="entry name" value="Tryp_SPc"/>
    <property type="match status" value="1"/>
</dbReference>
<evidence type="ECO:0000259" key="30">
    <source>
        <dbReference type="PROSITE" id="PS50998"/>
    </source>
</evidence>
<dbReference type="InterPro" id="IPR000742">
    <property type="entry name" value="EGF"/>
</dbReference>
<evidence type="ECO:0000256" key="2">
    <source>
        <dbReference type="ARBA" id="ARBA00002741"/>
    </source>
</evidence>
<dbReference type="GO" id="GO:0007596">
    <property type="term" value="P:blood coagulation"/>
    <property type="evidence" value="ECO:0007669"/>
    <property type="project" value="UniProtKB-KW"/>
</dbReference>
<dbReference type="InterPro" id="IPR001254">
    <property type="entry name" value="Trypsin_dom"/>
</dbReference>
<dbReference type="InterPro" id="IPR050442">
    <property type="entry name" value="Peptidase_S1_coag_factors"/>
</dbReference>
<keyword evidence="20 24" id="KW-1015">Disulfide bond</keyword>
<dbReference type="Pfam" id="PF00089">
    <property type="entry name" value="Trypsin"/>
    <property type="match status" value="1"/>
</dbReference>
<dbReference type="InterPro" id="IPR012224">
    <property type="entry name" value="Pept_S1A_FX"/>
</dbReference>
<evidence type="ECO:0000256" key="18">
    <source>
        <dbReference type="ARBA" id="ARBA00023084"/>
    </source>
</evidence>
<dbReference type="PROSITE" id="PS50998">
    <property type="entry name" value="GLA_2"/>
    <property type="match status" value="1"/>
</dbReference>
<evidence type="ECO:0000256" key="19">
    <source>
        <dbReference type="ARBA" id="ARBA00023145"/>
    </source>
</evidence>
<evidence type="ECO:0000256" key="9">
    <source>
        <dbReference type="ARBA" id="ARBA00022553"/>
    </source>
</evidence>
<dbReference type="PROSITE" id="PS00022">
    <property type="entry name" value="EGF_1"/>
    <property type="match status" value="1"/>
</dbReference>
<gene>
    <name evidence="31" type="ORF">MATL_G00047940</name>
</gene>
<evidence type="ECO:0000256" key="8">
    <source>
        <dbReference type="ARBA" id="ARBA00022536"/>
    </source>
</evidence>
<dbReference type="Gene3D" id="4.10.740.10">
    <property type="entry name" value="Coagulation Factor IX"/>
    <property type="match status" value="1"/>
</dbReference>
<dbReference type="GO" id="GO:0006508">
    <property type="term" value="P:proteolysis"/>
    <property type="evidence" value="ECO:0007669"/>
    <property type="project" value="UniProtKB-KW"/>
</dbReference>
<keyword evidence="14 25" id="KW-0378">Hydrolase</keyword>
<dbReference type="Pfam" id="PF00008">
    <property type="entry name" value="EGF"/>
    <property type="match status" value="1"/>
</dbReference>
<dbReference type="PROSITE" id="PS00134">
    <property type="entry name" value="TRYPSIN_HIS"/>
    <property type="match status" value="1"/>
</dbReference>
<dbReference type="Pfam" id="PF14670">
    <property type="entry name" value="FXa_inhibition"/>
    <property type="match status" value="1"/>
</dbReference>
<dbReference type="SUPFAM" id="SSF50494">
    <property type="entry name" value="Trypsin-like serine proteases"/>
    <property type="match status" value="1"/>
</dbReference>
<dbReference type="PROSITE" id="PS50240">
    <property type="entry name" value="TRYPSIN_DOM"/>
    <property type="match status" value="1"/>
</dbReference>
<evidence type="ECO:0000313" key="32">
    <source>
        <dbReference type="Proteomes" id="UP001046870"/>
    </source>
</evidence>
<keyword evidence="18" id="KW-0094">Blood coagulation</keyword>
<dbReference type="AlphaFoldDB" id="A0A9D3QFI2"/>
<keyword evidence="21" id="KW-0325">Glycoprotein</keyword>
<comment type="function">
    <text evidence="2">Factor IX is a vitamin K-dependent plasma protein that participates in the intrinsic pathway of blood coagulation by converting factor X to its active form in the presence of Ca(2+) ions, phospholipids, and factor VIIIa.</text>
</comment>
<keyword evidence="7" id="KW-0964">Secreted</keyword>
<evidence type="ECO:0000256" key="24">
    <source>
        <dbReference type="PROSITE-ProRule" id="PRU00076"/>
    </source>
</evidence>
<proteinExistence type="predicted"/>
<dbReference type="PROSITE" id="PS00135">
    <property type="entry name" value="TRYPSIN_SER"/>
    <property type="match status" value="1"/>
</dbReference>
<evidence type="ECO:0000256" key="12">
    <source>
        <dbReference type="ARBA" id="ARBA00022723"/>
    </source>
</evidence>
<dbReference type="SMART" id="SM00069">
    <property type="entry name" value="GLA"/>
    <property type="match status" value="1"/>
</dbReference>
<evidence type="ECO:0000256" key="4">
    <source>
        <dbReference type="ARBA" id="ARBA00012066"/>
    </source>
</evidence>
<keyword evidence="22" id="KW-0379">Hydroxylation</keyword>
<dbReference type="Pfam" id="PF00594">
    <property type="entry name" value="Gla"/>
    <property type="match status" value="1"/>
</dbReference>
<evidence type="ECO:0000256" key="5">
    <source>
        <dbReference type="ARBA" id="ARBA00019454"/>
    </source>
</evidence>
<dbReference type="GO" id="GO:0004252">
    <property type="term" value="F:serine-type endopeptidase activity"/>
    <property type="evidence" value="ECO:0007669"/>
    <property type="project" value="UniProtKB-EC"/>
</dbReference>
<dbReference type="FunFam" id="2.10.25.10:FF:000162">
    <property type="entry name" value="Coagulation factor X (Predicted)"/>
    <property type="match status" value="1"/>
</dbReference>
<dbReference type="PRINTS" id="PR00722">
    <property type="entry name" value="CHYMOTRYPSIN"/>
</dbReference>
<organism evidence="31 32">
    <name type="scientific">Megalops atlanticus</name>
    <name type="common">Tarpon</name>
    <name type="synonym">Clupea gigantea</name>
    <dbReference type="NCBI Taxonomy" id="7932"/>
    <lineage>
        <taxon>Eukaryota</taxon>
        <taxon>Metazoa</taxon>
        <taxon>Chordata</taxon>
        <taxon>Craniata</taxon>
        <taxon>Vertebrata</taxon>
        <taxon>Euteleostomi</taxon>
        <taxon>Actinopterygii</taxon>
        <taxon>Neopterygii</taxon>
        <taxon>Teleostei</taxon>
        <taxon>Elopiformes</taxon>
        <taxon>Megalopidae</taxon>
        <taxon>Megalops</taxon>
    </lineage>
</organism>
<evidence type="ECO:0000256" key="26">
    <source>
        <dbReference type="SAM" id="MobiDB-lite"/>
    </source>
</evidence>
<evidence type="ECO:0000256" key="25">
    <source>
        <dbReference type="RuleBase" id="RU363034"/>
    </source>
</evidence>
<dbReference type="PROSITE" id="PS00010">
    <property type="entry name" value="ASX_HYDROXYL"/>
    <property type="match status" value="1"/>
</dbReference>
<dbReference type="SMART" id="SM00181">
    <property type="entry name" value="EGF"/>
    <property type="match status" value="2"/>
</dbReference>
<dbReference type="PRINTS" id="PR00010">
    <property type="entry name" value="EGFBLOOD"/>
</dbReference>
<comment type="catalytic activity">
    <reaction evidence="1">
        <text>Selective cleavage of Arg-|-Ile bond in factor X to form factor Xa.</text>
        <dbReference type="EC" id="3.4.21.22"/>
    </reaction>
</comment>
<evidence type="ECO:0000256" key="14">
    <source>
        <dbReference type="ARBA" id="ARBA00022801"/>
    </source>
</evidence>
<keyword evidence="32" id="KW-1185">Reference proteome</keyword>
<dbReference type="OrthoDB" id="8909918at2759"/>
<accession>A0A9D3QFI2</accession>
<dbReference type="CDD" id="cd00190">
    <property type="entry name" value="Tryp_SPc"/>
    <property type="match status" value="1"/>
</dbReference>
<feature type="chain" id="PRO_5039125381" description="Coagulation factor IX" evidence="27">
    <location>
        <begin position="23"/>
        <end position="508"/>
    </location>
</feature>
<dbReference type="SUPFAM" id="SSF57630">
    <property type="entry name" value="GLA-domain"/>
    <property type="match status" value="1"/>
</dbReference>
<dbReference type="SUPFAM" id="SSF57196">
    <property type="entry name" value="EGF/Laminin"/>
    <property type="match status" value="1"/>
</dbReference>
<keyword evidence="16" id="KW-0106">Calcium</keyword>
<dbReference type="FunFam" id="2.40.10.10:FF:000120">
    <property type="entry name" value="Putative serine protease"/>
    <property type="match status" value="1"/>
</dbReference>
<keyword evidence="8 24" id="KW-0245">EGF-like domain</keyword>
<feature type="domain" description="Peptidase S1" evidence="29">
    <location>
        <begin position="262"/>
        <end position="496"/>
    </location>
</feature>
<evidence type="ECO:0000256" key="11">
    <source>
        <dbReference type="ARBA" id="ARBA00022696"/>
    </source>
</evidence>
<evidence type="ECO:0000256" key="23">
    <source>
        <dbReference type="ARBA" id="ARBA00031357"/>
    </source>
</evidence>
<keyword evidence="15 25" id="KW-0720">Serine protease</keyword>
<evidence type="ECO:0000256" key="13">
    <source>
        <dbReference type="ARBA" id="ARBA00022729"/>
    </source>
</evidence>
<dbReference type="PROSITE" id="PS01187">
    <property type="entry name" value="EGF_CA"/>
    <property type="match status" value="1"/>
</dbReference>
<evidence type="ECO:0000256" key="10">
    <source>
        <dbReference type="ARBA" id="ARBA00022670"/>
    </source>
</evidence>
<evidence type="ECO:0000256" key="22">
    <source>
        <dbReference type="ARBA" id="ARBA00023278"/>
    </source>
</evidence>
<keyword evidence="10 25" id="KW-0645">Protease</keyword>
<dbReference type="PROSITE" id="PS50026">
    <property type="entry name" value="EGF_3"/>
    <property type="match status" value="1"/>
</dbReference>
<dbReference type="FunFam" id="4.10.740.10:FF:000001">
    <property type="entry name" value="vitamin K-dependent protein S"/>
    <property type="match status" value="1"/>
</dbReference>
<dbReference type="PROSITE" id="PS00011">
    <property type="entry name" value="GLA_1"/>
    <property type="match status" value="1"/>
</dbReference>
<dbReference type="PANTHER" id="PTHR24278">
    <property type="entry name" value="COAGULATION FACTOR"/>
    <property type="match status" value="1"/>
</dbReference>
<comment type="caution">
    <text evidence="31">The sequence shown here is derived from an EMBL/GenBank/DDBJ whole genome shotgun (WGS) entry which is preliminary data.</text>
</comment>
<evidence type="ECO:0000256" key="17">
    <source>
        <dbReference type="ARBA" id="ARBA00022842"/>
    </source>
</evidence>
<comment type="subcellular location">
    <subcellularLocation>
        <location evidence="3">Secreted</location>
    </subcellularLocation>
</comment>
<keyword evidence="19" id="KW-0865">Zymogen</keyword>
<dbReference type="InterPro" id="IPR000152">
    <property type="entry name" value="EGF-type_Asp/Asn_hydroxyl_site"/>
</dbReference>
<keyword evidence="17" id="KW-0460">Magnesium</keyword>
<keyword evidence="6" id="KW-0301">Gamma-carboxyglutamic acid</keyword>
<dbReference type="InterPro" id="IPR001881">
    <property type="entry name" value="EGF-like_Ca-bd_dom"/>
</dbReference>
<keyword evidence="9" id="KW-0597">Phosphoprotein</keyword>
<dbReference type="PROSITE" id="PS01186">
    <property type="entry name" value="EGF_2"/>
    <property type="match status" value="1"/>
</dbReference>
<dbReference type="Proteomes" id="UP001046870">
    <property type="component" value="Chromosome 3"/>
</dbReference>
<evidence type="ECO:0000256" key="7">
    <source>
        <dbReference type="ARBA" id="ARBA00022525"/>
    </source>
</evidence>
<feature type="domain" description="EGF-like" evidence="28">
    <location>
        <begin position="87"/>
        <end position="123"/>
    </location>
</feature>
<dbReference type="PRINTS" id="PR00001">
    <property type="entry name" value="GLABLOOD"/>
</dbReference>
<evidence type="ECO:0000256" key="1">
    <source>
        <dbReference type="ARBA" id="ARBA00001368"/>
    </source>
</evidence>
<evidence type="ECO:0000256" key="27">
    <source>
        <dbReference type="SAM" id="SignalP"/>
    </source>
</evidence>
<dbReference type="InterPro" id="IPR018114">
    <property type="entry name" value="TRYPSIN_HIS"/>
</dbReference>
<evidence type="ECO:0000256" key="6">
    <source>
        <dbReference type="ARBA" id="ARBA00022479"/>
    </source>
</evidence>
<reference evidence="31" key="1">
    <citation type="submission" date="2021-01" db="EMBL/GenBank/DDBJ databases">
        <authorList>
            <person name="Zahm M."/>
            <person name="Roques C."/>
            <person name="Cabau C."/>
            <person name="Klopp C."/>
            <person name="Donnadieu C."/>
            <person name="Jouanno E."/>
            <person name="Lampietro C."/>
            <person name="Louis A."/>
            <person name="Herpin A."/>
            <person name="Echchiki A."/>
            <person name="Berthelot C."/>
            <person name="Parey E."/>
            <person name="Roest-Crollius H."/>
            <person name="Braasch I."/>
            <person name="Postlethwait J."/>
            <person name="Bobe J."/>
            <person name="Montfort J."/>
            <person name="Bouchez O."/>
            <person name="Begum T."/>
            <person name="Mejri S."/>
            <person name="Adams A."/>
            <person name="Chen W.-J."/>
            <person name="Guiguen Y."/>
        </authorList>
    </citation>
    <scope>NUCLEOTIDE SEQUENCE</scope>
    <source>
        <strain evidence="31">YG-15Mar2019-1</strain>
        <tissue evidence="31">Brain</tissue>
    </source>
</reference>
<dbReference type="Gene3D" id="2.10.25.10">
    <property type="entry name" value="Laminin"/>
    <property type="match status" value="2"/>
</dbReference>
<keyword evidence="13 27" id="KW-0732">Signal</keyword>
<comment type="caution">
    <text evidence="24">Lacks conserved residue(s) required for the propagation of feature annotation.</text>
</comment>
<dbReference type="PANTHER" id="PTHR24278:SF31">
    <property type="entry name" value="COAGULATION FACTOR IX"/>
    <property type="match status" value="1"/>
</dbReference>
<keyword evidence="12" id="KW-0479">Metal-binding</keyword>
<dbReference type="InterPro" id="IPR033116">
    <property type="entry name" value="TRYPSIN_SER"/>
</dbReference>
<evidence type="ECO:0000259" key="29">
    <source>
        <dbReference type="PROSITE" id="PS50240"/>
    </source>
</evidence>
<feature type="compositionally biased region" description="Low complexity" evidence="26">
    <location>
        <begin position="199"/>
        <end position="233"/>
    </location>
</feature>
<evidence type="ECO:0000256" key="3">
    <source>
        <dbReference type="ARBA" id="ARBA00004613"/>
    </source>
</evidence>
<dbReference type="InterPro" id="IPR000294">
    <property type="entry name" value="GLA_domain"/>
</dbReference>
<feature type="disulfide bond" evidence="24">
    <location>
        <begin position="113"/>
        <end position="122"/>
    </location>
</feature>
<dbReference type="InterPro" id="IPR017857">
    <property type="entry name" value="Coagulation_fac-like_Gla_dom"/>
</dbReference>
<feature type="domain" description="Gla" evidence="30">
    <location>
        <begin position="41"/>
        <end position="87"/>
    </location>
</feature>
<keyword evidence="11" id="KW-0356">Hemostasis</keyword>
<protein>
    <recommendedName>
        <fullName evidence="5">Coagulation factor IX</fullName>
        <ecNumber evidence="4">3.4.21.22</ecNumber>
    </recommendedName>
    <alternativeName>
        <fullName evidence="23">Christmas factor</fullName>
    </alternativeName>
</protein>